<feature type="transmembrane region" description="Helical" evidence="1">
    <location>
        <begin position="50"/>
        <end position="68"/>
    </location>
</feature>
<accession>A0A164FUT1</accession>
<dbReference type="Proteomes" id="UP000076858">
    <property type="component" value="Unassembled WGS sequence"/>
</dbReference>
<name>A0A164FUT1_9CRUS</name>
<keyword evidence="1" id="KW-1133">Transmembrane helix</keyword>
<organism evidence="2 3">
    <name type="scientific">Daphnia magna</name>
    <dbReference type="NCBI Taxonomy" id="35525"/>
    <lineage>
        <taxon>Eukaryota</taxon>
        <taxon>Metazoa</taxon>
        <taxon>Ecdysozoa</taxon>
        <taxon>Arthropoda</taxon>
        <taxon>Crustacea</taxon>
        <taxon>Branchiopoda</taxon>
        <taxon>Diplostraca</taxon>
        <taxon>Cladocera</taxon>
        <taxon>Anomopoda</taxon>
        <taxon>Daphniidae</taxon>
        <taxon>Daphnia</taxon>
    </lineage>
</organism>
<proteinExistence type="predicted"/>
<dbReference type="EMBL" id="LRGB01018116">
    <property type="protein sequence ID" value="KZR98178.1"/>
    <property type="molecule type" value="Genomic_DNA"/>
</dbReference>
<evidence type="ECO:0000313" key="3">
    <source>
        <dbReference type="Proteomes" id="UP000076858"/>
    </source>
</evidence>
<comment type="caution">
    <text evidence="2">The sequence shown here is derived from an EMBL/GenBank/DDBJ whole genome shotgun (WGS) entry which is preliminary data.</text>
</comment>
<keyword evidence="1" id="KW-0472">Membrane</keyword>
<reference evidence="2 3" key="1">
    <citation type="submission" date="2016-03" db="EMBL/GenBank/DDBJ databases">
        <title>EvidentialGene: Evidence-directed Construction of Genes on Genomes.</title>
        <authorList>
            <person name="Gilbert D.G."/>
            <person name="Choi J.-H."/>
            <person name="Mockaitis K."/>
            <person name="Colbourne J."/>
            <person name="Pfrender M."/>
        </authorList>
    </citation>
    <scope>NUCLEOTIDE SEQUENCE [LARGE SCALE GENOMIC DNA]</scope>
    <source>
        <strain evidence="2 3">Xinb3</strain>
        <tissue evidence="2">Complete organism</tissue>
    </source>
</reference>
<evidence type="ECO:0000256" key="1">
    <source>
        <dbReference type="SAM" id="Phobius"/>
    </source>
</evidence>
<gene>
    <name evidence="2" type="ORF">APZ42_006528</name>
</gene>
<sequence>MNNTLMKVLALYLPVQLLIPKKKLTSKSTDRLKHCLSPSMFSDSSTDDEALSGNLSLIMLILLQAILLHNAYVVEAMTFGSQYCKKMKKVKTNQNSNQQPSTSSLD</sequence>
<keyword evidence="1" id="KW-0812">Transmembrane</keyword>
<protein>
    <submittedName>
        <fullName evidence="2">Uncharacterized protein</fullName>
    </submittedName>
</protein>
<keyword evidence="3" id="KW-1185">Reference proteome</keyword>
<dbReference type="AlphaFoldDB" id="A0A164FUT1"/>
<evidence type="ECO:0000313" key="2">
    <source>
        <dbReference type="EMBL" id="KZR98178.1"/>
    </source>
</evidence>
<feature type="non-terminal residue" evidence="2">
    <location>
        <position position="106"/>
    </location>
</feature>